<dbReference type="AlphaFoldDB" id="A0A8J3I1D7"/>
<dbReference type="GO" id="GO:0004312">
    <property type="term" value="F:fatty acid synthase activity"/>
    <property type="evidence" value="ECO:0007669"/>
    <property type="project" value="TreeGrafter"/>
</dbReference>
<dbReference type="GO" id="GO:0006633">
    <property type="term" value="P:fatty acid biosynthetic process"/>
    <property type="evidence" value="ECO:0007669"/>
    <property type="project" value="TreeGrafter"/>
</dbReference>
<evidence type="ECO:0000256" key="2">
    <source>
        <dbReference type="ARBA" id="ARBA00022553"/>
    </source>
</evidence>
<comment type="caution">
    <text evidence="4">The sequence shown here is derived from an EMBL/GenBank/DDBJ whole genome shotgun (WGS) entry which is preliminary data.</text>
</comment>
<dbReference type="Pfam" id="PF00550">
    <property type="entry name" value="PP-binding"/>
    <property type="match status" value="1"/>
</dbReference>
<evidence type="ECO:0000313" key="4">
    <source>
        <dbReference type="EMBL" id="GHO45000.1"/>
    </source>
</evidence>
<dbReference type="GO" id="GO:0031177">
    <property type="term" value="F:phosphopantetheine binding"/>
    <property type="evidence" value="ECO:0007669"/>
    <property type="project" value="InterPro"/>
</dbReference>
<dbReference type="SUPFAM" id="SSF47336">
    <property type="entry name" value="ACP-like"/>
    <property type="match status" value="1"/>
</dbReference>
<dbReference type="SUPFAM" id="SSF51735">
    <property type="entry name" value="NAD(P)-binding Rossmann-fold domains"/>
    <property type="match status" value="1"/>
</dbReference>
<dbReference type="Gene3D" id="3.40.50.720">
    <property type="entry name" value="NAD(P)-binding Rossmann-like Domain"/>
    <property type="match status" value="1"/>
</dbReference>
<dbReference type="InterPro" id="IPR057326">
    <property type="entry name" value="KR_dom"/>
</dbReference>
<keyword evidence="1" id="KW-0596">Phosphopantetheine</keyword>
<dbReference type="RefSeq" id="WP_220194359.1">
    <property type="nucleotide sequence ID" value="NZ_BNJF01000001.1"/>
</dbReference>
<gene>
    <name evidence="4" type="ORF">KSX_31630</name>
</gene>
<dbReference type="InterPro" id="IPR036736">
    <property type="entry name" value="ACP-like_sf"/>
</dbReference>
<name>A0A8J3I1D7_9CHLR</name>
<dbReference type="SMART" id="SM00823">
    <property type="entry name" value="PKS_PP"/>
    <property type="match status" value="1"/>
</dbReference>
<dbReference type="InterPro" id="IPR009081">
    <property type="entry name" value="PP-bd_ACP"/>
</dbReference>
<dbReference type="PROSITE" id="PS50075">
    <property type="entry name" value="CARRIER"/>
    <property type="match status" value="1"/>
</dbReference>
<dbReference type="EMBL" id="BNJF01000001">
    <property type="protein sequence ID" value="GHO45000.1"/>
    <property type="molecule type" value="Genomic_DNA"/>
</dbReference>
<dbReference type="SMART" id="SM00822">
    <property type="entry name" value="PKS_KR"/>
    <property type="match status" value="1"/>
</dbReference>
<keyword evidence="2" id="KW-0597">Phosphoprotein</keyword>
<accession>A0A8J3I1D7</accession>
<evidence type="ECO:0000259" key="3">
    <source>
        <dbReference type="PROSITE" id="PS50075"/>
    </source>
</evidence>
<evidence type="ECO:0000256" key="1">
    <source>
        <dbReference type="ARBA" id="ARBA00022450"/>
    </source>
</evidence>
<dbReference type="InterPro" id="IPR013968">
    <property type="entry name" value="PKS_KR"/>
</dbReference>
<dbReference type="Pfam" id="PF08659">
    <property type="entry name" value="KR"/>
    <property type="match status" value="1"/>
</dbReference>
<sequence>MADLIRGLRELESEGVTVRCVQLDVTNEEQMRAFLAEHMRQGHPPIKGIMHAASVWQDERGQALVKPLINLDSDALSAVFRPKIIGSWLLHTLFQESRLDFFVAFSSGASLFGSAAQGNYAAAGAFMDSLAHYQRAQGQPAISIDWGAVSEIGFGATADGLRVHEYWEDHGIQRITPRDVLAALDLLIPQQVAQIGVLKLDWQKLRDFYPQIVSLPLVSYLLEGTTTSESEAQNSQSFFSESATTITHAVGSERLPLMEQYLSQQVAGVLRVPVERIDLDQPLTTLGLDSLMAIELKNRIEQELQVRIPIVTFLQGPSIRQLATQLLEQLPEATPDPAPEPDLSQMGAEQLLTQLDQLSDQDVDALLQQMLTEQQQGQTSDTKSMISAEEAQQLLSQLDQLPEEDIDSLLKQIVQGEE</sequence>
<keyword evidence="5" id="KW-1185">Reference proteome</keyword>
<dbReference type="GO" id="GO:0005737">
    <property type="term" value="C:cytoplasm"/>
    <property type="evidence" value="ECO:0007669"/>
    <property type="project" value="TreeGrafter"/>
</dbReference>
<proteinExistence type="predicted"/>
<dbReference type="InterPro" id="IPR050091">
    <property type="entry name" value="PKS_NRPS_Biosynth_Enz"/>
</dbReference>
<organism evidence="4 5">
    <name type="scientific">Ktedonospora formicarum</name>
    <dbReference type="NCBI Taxonomy" id="2778364"/>
    <lineage>
        <taxon>Bacteria</taxon>
        <taxon>Bacillati</taxon>
        <taxon>Chloroflexota</taxon>
        <taxon>Ktedonobacteria</taxon>
        <taxon>Ktedonobacterales</taxon>
        <taxon>Ktedonobacteraceae</taxon>
        <taxon>Ktedonospora</taxon>
    </lineage>
</organism>
<dbReference type="InterPro" id="IPR020806">
    <property type="entry name" value="PKS_PP-bd"/>
</dbReference>
<feature type="domain" description="Carrier" evidence="3">
    <location>
        <begin position="253"/>
        <end position="330"/>
    </location>
</feature>
<dbReference type="PANTHER" id="PTHR43775">
    <property type="entry name" value="FATTY ACID SYNTHASE"/>
    <property type="match status" value="1"/>
</dbReference>
<protein>
    <recommendedName>
        <fullName evidence="3">Carrier domain-containing protein</fullName>
    </recommendedName>
</protein>
<dbReference type="PANTHER" id="PTHR43775:SF37">
    <property type="entry name" value="SI:DKEY-61P9.11"/>
    <property type="match status" value="1"/>
</dbReference>
<dbReference type="GO" id="GO:0005886">
    <property type="term" value="C:plasma membrane"/>
    <property type="evidence" value="ECO:0007669"/>
    <property type="project" value="TreeGrafter"/>
</dbReference>
<dbReference type="GO" id="GO:0071770">
    <property type="term" value="P:DIM/DIP cell wall layer assembly"/>
    <property type="evidence" value="ECO:0007669"/>
    <property type="project" value="TreeGrafter"/>
</dbReference>
<evidence type="ECO:0000313" key="5">
    <source>
        <dbReference type="Proteomes" id="UP000612362"/>
    </source>
</evidence>
<dbReference type="InterPro" id="IPR036291">
    <property type="entry name" value="NAD(P)-bd_dom_sf"/>
</dbReference>
<dbReference type="Gene3D" id="1.10.1200.10">
    <property type="entry name" value="ACP-like"/>
    <property type="match status" value="1"/>
</dbReference>
<reference evidence="4" key="1">
    <citation type="submission" date="2020-10" db="EMBL/GenBank/DDBJ databases">
        <title>Taxonomic study of unclassified bacteria belonging to the class Ktedonobacteria.</title>
        <authorList>
            <person name="Yabe S."/>
            <person name="Wang C.M."/>
            <person name="Zheng Y."/>
            <person name="Sakai Y."/>
            <person name="Cavaletti L."/>
            <person name="Monciardini P."/>
            <person name="Donadio S."/>
        </authorList>
    </citation>
    <scope>NUCLEOTIDE SEQUENCE</scope>
    <source>
        <strain evidence="4">SOSP1-1</strain>
    </source>
</reference>
<dbReference type="Proteomes" id="UP000612362">
    <property type="component" value="Unassembled WGS sequence"/>
</dbReference>